<keyword evidence="7" id="KW-1185">Reference proteome</keyword>
<feature type="domain" description="HTH tetR-type" evidence="5">
    <location>
        <begin position="17"/>
        <end position="77"/>
    </location>
</feature>
<dbReference type="InterPro" id="IPR009057">
    <property type="entry name" value="Homeodomain-like_sf"/>
</dbReference>
<accession>A0A931B4G9</accession>
<protein>
    <submittedName>
        <fullName evidence="6">TetR/AcrR family transcriptional regulator</fullName>
    </submittedName>
</protein>
<dbReference type="InterPro" id="IPR025996">
    <property type="entry name" value="MT1864/Rv1816-like_C"/>
</dbReference>
<dbReference type="EMBL" id="JADPRT010000004">
    <property type="protein sequence ID" value="MBF9068532.1"/>
    <property type="molecule type" value="Genomic_DNA"/>
</dbReference>
<evidence type="ECO:0000256" key="2">
    <source>
        <dbReference type="ARBA" id="ARBA00023125"/>
    </source>
</evidence>
<dbReference type="PANTHER" id="PTHR30055:SF234">
    <property type="entry name" value="HTH-TYPE TRANSCRIPTIONAL REGULATOR BETI"/>
    <property type="match status" value="1"/>
</dbReference>
<evidence type="ECO:0000313" key="7">
    <source>
        <dbReference type="Proteomes" id="UP000657385"/>
    </source>
</evidence>
<evidence type="ECO:0000256" key="3">
    <source>
        <dbReference type="ARBA" id="ARBA00023163"/>
    </source>
</evidence>
<dbReference type="GO" id="GO:0003700">
    <property type="term" value="F:DNA-binding transcription factor activity"/>
    <property type="evidence" value="ECO:0007669"/>
    <property type="project" value="TreeGrafter"/>
</dbReference>
<evidence type="ECO:0000256" key="1">
    <source>
        <dbReference type="ARBA" id="ARBA00023015"/>
    </source>
</evidence>
<dbReference type="InterPro" id="IPR001647">
    <property type="entry name" value="HTH_TetR"/>
</dbReference>
<keyword evidence="2 4" id="KW-0238">DNA-binding</keyword>
<proteinExistence type="predicted"/>
<dbReference type="InterPro" id="IPR050109">
    <property type="entry name" value="HTH-type_TetR-like_transc_reg"/>
</dbReference>
<dbReference type="GO" id="GO:0000976">
    <property type="term" value="F:transcription cis-regulatory region binding"/>
    <property type="evidence" value="ECO:0007669"/>
    <property type="project" value="TreeGrafter"/>
</dbReference>
<evidence type="ECO:0000256" key="4">
    <source>
        <dbReference type="PROSITE-ProRule" id="PRU00335"/>
    </source>
</evidence>
<keyword evidence="1" id="KW-0805">Transcription regulation</keyword>
<keyword evidence="3" id="KW-0804">Transcription</keyword>
<organism evidence="6 7">
    <name type="scientific">Streptacidiphilus fuscans</name>
    <dbReference type="NCBI Taxonomy" id="2789292"/>
    <lineage>
        <taxon>Bacteria</taxon>
        <taxon>Bacillati</taxon>
        <taxon>Actinomycetota</taxon>
        <taxon>Actinomycetes</taxon>
        <taxon>Kitasatosporales</taxon>
        <taxon>Streptomycetaceae</taxon>
        <taxon>Streptacidiphilus</taxon>
    </lineage>
</organism>
<sequence>MSHTPPSARARSRYHHGDLANALAQEAVALAREGGPEAVVLREAARRVGVSAPAAYRHFSSHEELVRAAKERGLELLAEALDTALASVPDDAGPLARLRALGAAYVGFAQAEPGLFRTAFCHGLSELDVRPEALADYRAFRIVGEALDAVAAAGLMRPERRAGAEFPAWAALHGLALLWIDGPLSGCGAEQFEQVLGSTLDVLERGLTG</sequence>
<dbReference type="AlphaFoldDB" id="A0A931B4G9"/>
<dbReference type="PANTHER" id="PTHR30055">
    <property type="entry name" value="HTH-TYPE TRANSCRIPTIONAL REGULATOR RUTR"/>
    <property type="match status" value="1"/>
</dbReference>
<name>A0A931B4G9_9ACTN</name>
<evidence type="ECO:0000313" key="6">
    <source>
        <dbReference type="EMBL" id="MBF9068532.1"/>
    </source>
</evidence>
<gene>
    <name evidence="6" type="ORF">I2501_10865</name>
</gene>
<reference evidence="6" key="1">
    <citation type="submission" date="2020-11" db="EMBL/GenBank/DDBJ databases">
        <title>Isolation and identification of active actinomycetes.</title>
        <authorList>
            <person name="Yu B."/>
        </authorList>
    </citation>
    <scope>NUCLEOTIDE SEQUENCE</scope>
    <source>
        <strain evidence="6">NEAU-YB345</strain>
    </source>
</reference>
<dbReference type="RefSeq" id="WP_196193716.1">
    <property type="nucleotide sequence ID" value="NZ_JADPRT010000004.1"/>
</dbReference>
<dbReference type="SUPFAM" id="SSF48498">
    <property type="entry name" value="Tetracyclin repressor-like, C-terminal domain"/>
    <property type="match status" value="1"/>
</dbReference>
<dbReference type="Gene3D" id="1.10.357.10">
    <property type="entry name" value="Tetracycline Repressor, domain 2"/>
    <property type="match status" value="1"/>
</dbReference>
<feature type="DNA-binding region" description="H-T-H motif" evidence="4">
    <location>
        <begin position="40"/>
        <end position="59"/>
    </location>
</feature>
<dbReference type="PROSITE" id="PS50977">
    <property type="entry name" value="HTH_TETR_2"/>
    <property type="match status" value="1"/>
</dbReference>
<dbReference type="Pfam" id="PF13305">
    <property type="entry name" value="TetR_C_33"/>
    <property type="match status" value="1"/>
</dbReference>
<dbReference type="Pfam" id="PF00440">
    <property type="entry name" value="TetR_N"/>
    <property type="match status" value="1"/>
</dbReference>
<evidence type="ECO:0000259" key="5">
    <source>
        <dbReference type="PROSITE" id="PS50977"/>
    </source>
</evidence>
<dbReference type="Proteomes" id="UP000657385">
    <property type="component" value="Unassembled WGS sequence"/>
</dbReference>
<dbReference type="SUPFAM" id="SSF46689">
    <property type="entry name" value="Homeodomain-like"/>
    <property type="match status" value="1"/>
</dbReference>
<dbReference type="InterPro" id="IPR036271">
    <property type="entry name" value="Tet_transcr_reg_TetR-rel_C_sf"/>
</dbReference>
<comment type="caution">
    <text evidence="6">The sequence shown here is derived from an EMBL/GenBank/DDBJ whole genome shotgun (WGS) entry which is preliminary data.</text>
</comment>